<gene>
    <name evidence="1" type="ORF">PCANC_14120</name>
</gene>
<sequence>MLAMHAWYPYKGTQGTLIRVPNGTLIRVPFGTLIRVPSTLIRVPRYPYKGTSTLIRVPVPL</sequence>
<evidence type="ECO:0000313" key="1">
    <source>
        <dbReference type="EMBL" id="PLW52682.1"/>
    </source>
</evidence>
<protein>
    <submittedName>
        <fullName evidence="1">Uncharacterized protein</fullName>
    </submittedName>
</protein>
<dbReference type="EMBL" id="PGCJ01000076">
    <property type="protein sequence ID" value="PLW52682.1"/>
    <property type="molecule type" value="Genomic_DNA"/>
</dbReference>
<dbReference type="Proteomes" id="UP000235388">
    <property type="component" value="Unassembled WGS sequence"/>
</dbReference>
<keyword evidence="2" id="KW-1185">Reference proteome</keyword>
<proteinExistence type="predicted"/>
<accession>A0A2N5VRT1</accession>
<dbReference type="AlphaFoldDB" id="A0A2N5VRT1"/>
<evidence type="ECO:0000313" key="2">
    <source>
        <dbReference type="Proteomes" id="UP000235388"/>
    </source>
</evidence>
<comment type="caution">
    <text evidence="1">The sequence shown here is derived from an EMBL/GenBank/DDBJ whole genome shotgun (WGS) entry which is preliminary data.</text>
</comment>
<reference evidence="1 2" key="1">
    <citation type="submission" date="2017-11" db="EMBL/GenBank/DDBJ databases">
        <title>De novo assembly and phasing of dikaryotic genomes from two isolates of Puccinia coronata f. sp. avenae, the causal agent of oat crown rust.</title>
        <authorList>
            <person name="Miller M.E."/>
            <person name="Zhang Y."/>
            <person name="Omidvar V."/>
            <person name="Sperschneider J."/>
            <person name="Schwessinger B."/>
            <person name="Raley C."/>
            <person name="Palmer J.M."/>
            <person name="Garnica D."/>
            <person name="Upadhyaya N."/>
            <person name="Rathjen J."/>
            <person name="Taylor J.M."/>
            <person name="Park R.F."/>
            <person name="Dodds P.N."/>
            <person name="Hirsch C.D."/>
            <person name="Kianian S.F."/>
            <person name="Figueroa M."/>
        </authorList>
    </citation>
    <scope>NUCLEOTIDE SEQUENCE [LARGE SCALE GENOMIC DNA]</scope>
    <source>
        <strain evidence="1">12NC29</strain>
    </source>
</reference>
<name>A0A2N5VRT1_9BASI</name>
<organism evidence="1 2">
    <name type="scientific">Puccinia coronata f. sp. avenae</name>
    <dbReference type="NCBI Taxonomy" id="200324"/>
    <lineage>
        <taxon>Eukaryota</taxon>
        <taxon>Fungi</taxon>
        <taxon>Dikarya</taxon>
        <taxon>Basidiomycota</taxon>
        <taxon>Pucciniomycotina</taxon>
        <taxon>Pucciniomycetes</taxon>
        <taxon>Pucciniales</taxon>
        <taxon>Pucciniaceae</taxon>
        <taxon>Puccinia</taxon>
    </lineage>
</organism>